<comment type="caution">
    <text evidence="1">The sequence shown here is derived from an EMBL/GenBank/DDBJ whole genome shotgun (WGS) entry which is preliminary data.</text>
</comment>
<organism evidence="1 2">
    <name type="scientific">Aureobasidium pullulans</name>
    <name type="common">Black yeast</name>
    <name type="synonym">Pullularia pullulans</name>
    <dbReference type="NCBI Taxonomy" id="5580"/>
    <lineage>
        <taxon>Eukaryota</taxon>
        <taxon>Fungi</taxon>
        <taxon>Dikarya</taxon>
        <taxon>Ascomycota</taxon>
        <taxon>Pezizomycotina</taxon>
        <taxon>Dothideomycetes</taxon>
        <taxon>Dothideomycetidae</taxon>
        <taxon>Dothideales</taxon>
        <taxon>Saccotheciaceae</taxon>
        <taxon>Aureobasidium</taxon>
    </lineage>
</organism>
<evidence type="ECO:0000313" key="1">
    <source>
        <dbReference type="EMBL" id="THZ76743.1"/>
    </source>
</evidence>
<evidence type="ECO:0000313" key="2">
    <source>
        <dbReference type="Proteomes" id="UP000310039"/>
    </source>
</evidence>
<dbReference type="EMBL" id="QZBT01000185">
    <property type="protein sequence ID" value="THZ76743.1"/>
    <property type="molecule type" value="Genomic_DNA"/>
</dbReference>
<protein>
    <submittedName>
        <fullName evidence="1">Uncharacterized protein</fullName>
    </submittedName>
</protein>
<proteinExistence type="predicted"/>
<name>A0A4S9XFW6_AURPU</name>
<reference evidence="1 2" key="1">
    <citation type="submission" date="2018-10" db="EMBL/GenBank/DDBJ databases">
        <title>Fifty Aureobasidium pullulans genomes reveal a recombining polyextremotolerant generalist.</title>
        <authorList>
            <person name="Gostincar C."/>
            <person name="Turk M."/>
            <person name="Zajc J."/>
            <person name="Gunde-Cimerman N."/>
        </authorList>
    </citation>
    <scope>NUCLEOTIDE SEQUENCE [LARGE SCALE GENOMIC DNA]</scope>
    <source>
        <strain evidence="1 2">EXF-3403</strain>
    </source>
</reference>
<accession>A0A4S9XFW6</accession>
<sequence length="143" mass="16272">MNSTSVREEEEERREAELITAQVSKFRGSKSDLVLLSPLRVIRPTDETPMDLSLGLHFSAETRVVEYNDGPDSDIMRAFRDLERSFQRTSPYGVDVWIQLSLSTTLTEQTLGLTPVPRMVIAVFLRDPAQWELVHAGLRHTTD</sequence>
<gene>
    <name evidence="1" type="ORF">D6C84_08720</name>
</gene>
<dbReference type="Proteomes" id="UP000310039">
    <property type="component" value="Unassembled WGS sequence"/>
</dbReference>
<dbReference type="AlphaFoldDB" id="A0A4S9XFW6"/>